<accession>A0A0D2M259</accession>
<evidence type="ECO:0000256" key="1">
    <source>
        <dbReference type="SAM" id="MobiDB-lite"/>
    </source>
</evidence>
<dbReference type="Proteomes" id="UP000054270">
    <property type="component" value="Unassembled WGS sequence"/>
</dbReference>
<sequence length="170" mass="19311">YRNMPTFGSGTIRRFATNASEMKKLAARDFEDLLQCSIPAFDGLLPEPYNAVVMTLLFRTAEWHAFAKLRLHTDSTLQHLEKLTTELGKLMREFRDTTESNFATFELPKEKEARQRRETSEHGKENAGGSSGKKLKSLNLFTYKWHALGDYVRAIRLFGGADGFSTQVVS</sequence>
<feature type="region of interest" description="Disordered" evidence="1">
    <location>
        <begin position="106"/>
        <end position="131"/>
    </location>
</feature>
<dbReference type="OMA" id="AMHEIEL"/>
<evidence type="ECO:0000313" key="4">
    <source>
        <dbReference type="Proteomes" id="UP000054270"/>
    </source>
</evidence>
<evidence type="ECO:0000313" key="3">
    <source>
        <dbReference type="EMBL" id="KJA17188.1"/>
    </source>
</evidence>
<keyword evidence="4" id="KW-1185">Reference proteome</keyword>
<feature type="non-terminal residue" evidence="3">
    <location>
        <position position="1"/>
    </location>
</feature>
<name>A0A0D2M259_HYPSF</name>
<dbReference type="EMBL" id="KN817608">
    <property type="protein sequence ID" value="KJA17188.1"/>
    <property type="molecule type" value="Genomic_DNA"/>
</dbReference>
<reference evidence="3" key="1">
    <citation type="submission" date="2014-04" db="EMBL/GenBank/DDBJ databases">
        <title>Evolutionary Origins and Diversification of the Mycorrhizal Mutualists.</title>
        <authorList>
            <consortium name="DOE Joint Genome Institute"/>
            <person name="Kohler A."/>
            <person name="Kuo A."/>
            <person name="Nagy L.G."/>
            <person name="Floudas D."/>
            <person name="Copeland A."/>
            <person name="Barry K.W."/>
            <person name="Cichocki N."/>
            <person name="Veneault-Fourrey C."/>
            <person name="LaButti K."/>
            <person name="Lindquist E.A."/>
            <person name="Lipzen A."/>
            <person name="Lundell T."/>
            <person name="Morin E."/>
            <person name="Murat C."/>
            <person name="Riley R."/>
            <person name="Ohm R."/>
            <person name="Sun H."/>
            <person name="Tunlid A."/>
            <person name="Henrissat B."/>
            <person name="Grigoriev I.V."/>
            <person name="Hibbett D.S."/>
            <person name="Martin F."/>
            <person name="Consortium M.G."/>
        </authorList>
    </citation>
    <scope>NUCLEOTIDE SEQUENCE [LARGE SCALE GENOMIC DNA]</scope>
    <source>
        <strain evidence="3">FD-334 SS-4</strain>
    </source>
</reference>
<evidence type="ECO:0000313" key="2">
    <source>
        <dbReference type="EMBL" id="KJA12762.1"/>
    </source>
</evidence>
<dbReference type="OrthoDB" id="3269417at2759"/>
<dbReference type="STRING" id="945553.A0A0D2M259"/>
<proteinExistence type="predicted"/>
<protein>
    <submittedName>
        <fullName evidence="3">Uncharacterized protein</fullName>
    </submittedName>
</protein>
<reference evidence="4" key="2">
    <citation type="submission" date="2014-04" db="EMBL/GenBank/DDBJ databases">
        <title>Evolutionary Origins and Diversification of the Mycorrhizal Mutualists.</title>
        <authorList>
            <consortium name="DOE Joint Genome Institute"/>
            <consortium name="Mycorrhizal Genomics Consortium"/>
            <person name="Kohler A."/>
            <person name="Kuo A."/>
            <person name="Nagy L.G."/>
            <person name="Floudas D."/>
            <person name="Copeland A."/>
            <person name="Barry K.W."/>
            <person name="Cichocki N."/>
            <person name="Veneault-Fourrey C."/>
            <person name="LaButti K."/>
            <person name="Lindquist E.A."/>
            <person name="Lipzen A."/>
            <person name="Lundell T."/>
            <person name="Morin E."/>
            <person name="Murat C."/>
            <person name="Riley R."/>
            <person name="Ohm R."/>
            <person name="Sun H."/>
            <person name="Tunlid A."/>
            <person name="Henrissat B."/>
            <person name="Grigoriev I.V."/>
            <person name="Hibbett D.S."/>
            <person name="Martin F."/>
        </authorList>
    </citation>
    <scope>NUCLEOTIDE SEQUENCE [LARGE SCALE GENOMIC DNA]</scope>
    <source>
        <strain evidence="4">FD-334 SS-4</strain>
    </source>
</reference>
<dbReference type="AlphaFoldDB" id="A0A0D2M259"/>
<feature type="compositionally biased region" description="Basic and acidic residues" evidence="1">
    <location>
        <begin position="107"/>
        <end position="125"/>
    </location>
</feature>
<feature type="non-terminal residue" evidence="3">
    <location>
        <position position="170"/>
    </location>
</feature>
<dbReference type="EMBL" id="KN817924">
    <property type="protein sequence ID" value="KJA12762.1"/>
    <property type="molecule type" value="Genomic_DNA"/>
</dbReference>
<organism evidence="3 4">
    <name type="scientific">Hypholoma sublateritium (strain FD-334 SS-4)</name>
    <dbReference type="NCBI Taxonomy" id="945553"/>
    <lineage>
        <taxon>Eukaryota</taxon>
        <taxon>Fungi</taxon>
        <taxon>Dikarya</taxon>
        <taxon>Basidiomycota</taxon>
        <taxon>Agaricomycotina</taxon>
        <taxon>Agaricomycetes</taxon>
        <taxon>Agaricomycetidae</taxon>
        <taxon>Agaricales</taxon>
        <taxon>Agaricineae</taxon>
        <taxon>Strophariaceae</taxon>
        <taxon>Hypholoma</taxon>
    </lineage>
</organism>
<gene>
    <name evidence="3" type="ORF">HYPSUDRAFT_106680</name>
    <name evidence="2" type="ORF">HYPSUDRAFT_113988</name>
</gene>